<dbReference type="CDD" id="cd04301">
    <property type="entry name" value="NAT_SF"/>
    <property type="match status" value="1"/>
</dbReference>
<evidence type="ECO:0000313" key="3">
    <source>
        <dbReference type="Proteomes" id="UP000092024"/>
    </source>
</evidence>
<protein>
    <submittedName>
        <fullName evidence="2">Acetyltransferase</fullName>
    </submittedName>
</protein>
<dbReference type="InterPro" id="IPR000182">
    <property type="entry name" value="GNAT_dom"/>
</dbReference>
<dbReference type="Pfam" id="PF13508">
    <property type="entry name" value="Acetyltransf_7"/>
    <property type="match status" value="1"/>
</dbReference>
<name>A0A1A5YI41_9BACL</name>
<keyword evidence="2" id="KW-0808">Transferase</keyword>
<dbReference type="OrthoDB" id="45853at2"/>
<proteinExistence type="predicted"/>
<dbReference type="Gene3D" id="3.40.630.30">
    <property type="match status" value="1"/>
</dbReference>
<dbReference type="InterPro" id="IPR016181">
    <property type="entry name" value="Acyl_CoA_acyltransferase"/>
</dbReference>
<organism evidence="2 3">
    <name type="scientific">Paenibacillus oryzae</name>
    <dbReference type="NCBI Taxonomy" id="1844972"/>
    <lineage>
        <taxon>Bacteria</taxon>
        <taxon>Bacillati</taxon>
        <taxon>Bacillota</taxon>
        <taxon>Bacilli</taxon>
        <taxon>Bacillales</taxon>
        <taxon>Paenibacillaceae</taxon>
        <taxon>Paenibacillus</taxon>
    </lineage>
</organism>
<dbReference type="SUPFAM" id="SSF55729">
    <property type="entry name" value="Acyl-CoA N-acyltransferases (Nat)"/>
    <property type="match status" value="1"/>
</dbReference>
<keyword evidence="3" id="KW-1185">Reference proteome</keyword>
<feature type="domain" description="N-acetyltransferase" evidence="1">
    <location>
        <begin position="2"/>
        <end position="137"/>
    </location>
</feature>
<evidence type="ECO:0000313" key="2">
    <source>
        <dbReference type="EMBL" id="OBR65233.1"/>
    </source>
</evidence>
<dbReference type="EMBL" id="LYPA01000060">
    <property type="protein sequence ID" value="OBR65233.1"/>
    <property type="molecule type" value="Genomic_DNA"/>
</dbReference>
<comment type="caution">
    <text evidence="2">The sequence shown here is derived from an EMBL/GenBank/DDBJ whole genome shotgun (WGS) entry which is preliminary data.</text>
</comment>
<dbReference type="Proteomes" id="UP000092024">
    <property type="component" value="Unassembled WGS sequence"/>
</dbReference>
<dbReference type="GO" id="GO:0016747">
    <property type="term" value="F:acyltransferase activity, transferring groups other than amino-acyl groups"/>
    <property type="evidence" value="ECO:0007669"/>
    <property type="project" value="InterPro"/>
</dbReference>
<gene>
    <name evidence="2" type="ORF">A7K91_00650</name>
</gene>
<evidence type="ECO:0000259" key="1">
    <source>
        <dbReference type="PROSITE" id="PS51186"/>
    </source>
</evidence>
<dbReference type="STRING" id="1844972.A7K91_00650"/>
<reference evidence="2 3" key="1">
    <citation type="submission" date="2016-05" db="EMBL/GenBank/DDBJ databases">
        <title>Paenibacillus oryzae. sp. nov., isolated from the rice root.</title>
        <authorList>
            <person name="Zhang J."/>
            <person name="Zhang X."/>
        </authorList>
    </citation>
    <scope>NUCLEOTIDE SEQUENCE [LARGE SCALE GENOMIC DNA]</scope>
    <source>
        <strain evidence="2 3">1DrF-4</strain>
    </source>
</reference>
<accession>A0A1A5YI41</accession>
<sequence length="137" mass="15778">MINLKSYPNQSQVKELLACCMWPDEEKIAQELSAYLEDDSRSLLGEVIDHTLVGLMGITRISNEKVILKHIAVKEEYRNKGIGKKMLQAYIANQRISLLEAETDLEAVDFYRRIGFQISSLGEKYKGVERFKCQYTK</sequence>
<dbReference type="PROSITE" id="PS51186">
    <property type="entry name" value="GNAT"/>
    <property type="match status" value="1"/>
</dbReference>
<dbReference type="AlphaFoldDB" id="A0A1A5YI41"/>